<dbReference type="Proteomes" id="UP000824202">
    <property type="component" value="Unassembled WGS sequence"/>
</dbReference>
<dbReference type="PANTHER" id="PTHR34478:SF2">
    <property type="entry name" value="MEMBRANE PROTEIN"/>
    <property type="match status" value="1"/>
</dbReference>
<dbReference type="Gene3D" id="1.20.1440.20">
    <property type="entry name" value="LemA-like domain"/>
    <property type="match status" value="1"/>
</dbReference>
<evidence type="ECO:0000256" key="3">
    <source>
        <dbReference type="ARBA" id="ARBA00022692"/>
    </source>
</evidence>
<keyword evidence="4 6" id="KW-1133">Transmembrane helix</keyword>
<proteinExistence type="inferred from homology"/>
<dbReference type="GO" id="GO:0016020">
    <property type="term" value="C:membrane"/>
    <property type="evidence" value="ECO:0007669"/>
    <property type="project" value="UniProtKB-SubCell"/>
</dbReference>
<evidence type="ECO:0000256" key="4">
    <source>
        <dbReference type="ARBA" id="ARBA00022989"/>
    </source>
</evidence>
<dbReference type="PANTHER" id="PTHR34478">
    <property type="entry name" value="PROTEIN LEMA"/>
    <property type="match status" value="1"/>
</dbReference>
<evidence type="ECO:0000256" key="5">
    <source>
        <dbReference type="ARBA" id="ARBA00023136"/>
    </source>
</evidence>
<evidence type="ECO:0000256" key="6">
    <source>
        <dbReference type="SAM" id="Phobius"/>
    </source>
</evidence>
<dbReference type="InterPro" id="IPR007156">
    <property type="entry name" value="MamQ_LemA"/>
</dbReference>
<name>A0A9D1V0U3_9BACT</name>
<feature type="transmembrane region" description="Helical" evidence="6">
    <location>
        <begin position="5"/>
        <end position="22"/>
    </location>
</feature>
<evidence type="ECO:0000256" key="2">
    <source>
        <dbReference type="ARBA" id="ARBA00008854"/>
    </source>
</evidence>
<accession>A0A9D1V0U3</accession>
<evidence type="ECO:0000313" key="7">
    <source>
        <dbReference type="EMBL" id="HIX04055.1"/>
    </source>
</evidence>
<dbReference type="InterPro" id="IPR023353">
    <property type="entry name" value="LemA-like_dom_sf"/>
</dbReference>
<gene>
    <name evidence="7" type="ORF">H9863_08085</name>
</gene>
<reference evidence="7" key="2">
    <citation type="submission" date="2021-04" db="EMBL/GenBank/DDBJ databases">
        <authorList>
            <person name="Gilroy R."/>
        </authorList>
    </citation>
    <scope>NUCLEOTIDE SEQUENCE</scope>
    <source>
        <strain evidence="7">23274</strain>
    </source>
</reference>
<reference evidence="7" key="1">
    <citation type="journal article" date="2021" name="PeerJ">
        <title>Extensive microbial diversity within the chicken gut microbiome revealed by metagenomics and culture.</title>
        <authorList>
            <person name="Gilroy R."/>
            <person name="Ravi A."/>
            <person name="Getino M."/>
            <person name="Pursley I."/>
            <person name="Horton D.L."/>
            <person name="Alikhan N.F."/>
            <person name="Baker D."/>
            <person name="Gharbi K."/>
            <person name="Hall N."/>
            <person name="Watson M."/>
            <person name="Adriaenssens E.M."/>
            <person name="Foster-Nyarko E."/>
            <person name="Jarju S."/>
            <person name="Secka A."/>
            <person name="Antonio M."/>
            <person name="Oren A."/>
            <person name="Chaudhuri R.R."/>
            <person name="La Ragione R."/>
            <person name="Hildebrand F."/>
            <person name="Pallen M.J."/>
        </authorList>
    </citation>
    <scope>NUCLEOTIDE SEQUENCE</scope>
    <source>
        <strain evidence="7">23274</strain>
    </source>
</reference>
<dbReference type="AlphaFoldDB" id="A0A9D1V0U3"/>
<evidence type="ECO:0000256" key="1">
    <source>
        <dbReference type="ARBA" id="ARBA00004167"/>
    </source>
</evidence>
<dbReference type="SUPFAM" id="SSF140478">
    <property type="entry name" value="LemA-like"/>
    <property type="match status" value="1"/>
</dbReference>
<protein>
    <submittedName>
        <fullName evidence="7">LemA family protein</fullName>
    </submittedName>
</protein>
<dbReference type="Pfam" id="PF04011">
    <property type="entry name" value="LemA"/>
    <property type="match status" value="1"/>
</dbReference>
<comment type="subcellular location">
    <subcellularLocation>
        <location evidence="1">Membrane</location>
        <topology evidence="1">Single-pass membrane protein</topology>
    </subcellularLocation>
</comment>
<dbReference type="EMBL" id="DXFT01000157">
    <property type="protein sequence ID" value="HIX04055.1"/>
    <property type="molecule type" value="Genomic_DNA"/>
</dbReference>
<keyword evidence="3 6" id="KW-0812">Transmembrane</keyword>
<comment type="caution">
    <text evidence="7">The sequence shown here is derived from an EMBL/GenBank/DDBJ whole genome shotgun (WGS) entry which is preliminary data.</text>
</comment>
<evidence type="ECO:0000313" key="8">
    <source>
        <dbReference type="Proteomes" id="UP000824202"/>
    </source>
</evidence>
<keyword evidence="5 6" id="KW-0472">Membrane</keyword>
<organism evidence="7 8">
    <name type="scientific">Candidatus Odoribacter faecigallinarum</name>
    <dbReference type="NCBI Taxonomy" id="2838706"/>
    <lineage>
        <taxon>Bacteria</taxon>
        <taxon>Pseudomonadati</taxon>
        <taxon>Bacteroidota</taxon>
        <taxon>Bacteroidia</taxon>
        <taxon>Bacteroidales</taxon>
        <taxon>Odoribacteraceae</taxon>
        <taxon>Odoribacter</taxon>
    </lineage>
</organism>
<sequence length="196" mass="22188">MKKGYIVLIVIAVIVVGIFMWFKGTYNSMVTLQEGVSAQWSNVENQYQRRLDLIPNLVNTVKGYAEHEKSTLDEVTEARAKATQMQINVEDLNEATMQKLNAVQGELSSALSRLMAISENYPDLKANENFRDLQAQLEGTENRIAVERRKFNDTARGYNTYIRQFPKNMVAGMFGFDAKPYFEAESGAAQAPKVEF</sequence>
<comment type="similarity">
    <text evidence="2">Belongs to the LemA family.</text>
</comment>